<dbReference type="EMBL" id="JXTI01000178">
    <property type="protein sequence ID" value="KWX11516.1"/>
    <property type="molecule type" value="Genomic_DNA"/>
</dbReference>
<protein>
    <submittedName>
        <fullName evidence="2">Uncharacterized protein</fullName>
    </submittedName>
</protein>
<dbReference type="Gene3D" id="2.40.10.230">
    <property type="entry name" value="Probable tRNA pseudouridine synthase domain"/>
    <property type="match status" value="1"/>
</dbReference>
<name>A0A132NN96_GIAIN</name>
<accession>A0A132NN96</accession>
<dbReference type="InterPro" id="IPR038664">
    <property type="entry name" value="Gar1/Naf1_Cbf5-bd_sf"/>
</dbReference>
<dbReference type="SUPFAM" id="SSF50447">
    <property type="entry name" value="Translation proteins"/>
    <property type="match status" value="1"/>
</dbReference>
<dbReference type="OrthoDB" id="10255817at2759"/>
<reference evidence="2 3" key="1">
    <citation type="journal article" date="2015" name="Mol. Biochem. Parasitol.">
        <title>Identification of polymorphic genes for use in assemblage B genotyping assays through comparative genomics of multiple assemblage B Giardia duodenalis isolates.</title>
        <authorList>
            <person name="Wielinga C."/>
            <person name="Thompson R.C."/>
            <person name="Monis P."/>
            <person name="Ryan U."/>
        </authorList>
    </citation>
    <scope>NUCLEOTIDE SEQUENCE [LARGE SCALE GENOMIC DNA]</scope>
    <source>
        <strain evidence="2 3">BAH15c1</strain>
    </source>
</reference>
<organism evidence="2 3">
    <name type="scientific">Giardia duodenalis assemblage B</name>
    <dbReference type="NCBI Taxonomy" id="1394984"/>
    <lineage>
        <taxon>Eukaryota</taxon>
        <taxon>Metamonada</taxon>
        <taxon>Diplomonadida</taxon>
        <taxon>Hexamitidae</taxon>
        <taxon>Giardiinae</taxon>
        <taxon>Giardia</taxon>
    </lineage>
</organism>
<dbReference type="VEuPathDB" id="GiardiaDB:QR46_4528"/>
<sequence length="183" mass="19375">MGSSGLTLPLELQTLHVDLSESDDPAECANNASTNSATKEPDIAITNPSCANQNDDLNGGFSFSQYYTPLQNTPLSLDALICIGLVESIVGSAAMVKGILSAEAHPEAVEDADKPFFIEGTVYTPDGTLAGRIVDVWGSVDSPIYTIQLTTNNHLQRGDKIMVDRTAVTRAKADLGKSDTSDD</sequence>
<dbReference type="InterPro" id="IPR009000">
    <property type="entry name" value="Transl_B-barrel_sf"/>
</dbReference>
<evidence type="ECO:0000313" key="2">
    <source>
        <dbReference type="EMBL" id="KWX11516.1"/>
    </source>
</evidence>
<proteinExistence type="predicted"/>
<feature type="region of interest" description="Disordered" evidence="1">
    <location>
        <begin position="23"/>
        <end position="43"/>
    </location>
</feature>
<comment type="caution">
    <text evidence="2">The sequence shown here is derived from an EMBL/GenBank/DDBJ whole genome shotgun (WGS) entry which is preliminary data.</text>
</comment>
<dbReference type="AlphaFoldDB" id="A0A132NN96"/>
<evidence type="ECO:0000313" key="3">
    <source>
        <dbReference type="Proteomes" id="UP000070089"/>
    </source>
</evidence>
<gene>
    <name evidence="2" type="ORF">QR46_4528</name>
</gene>
<evidence type="ECO:0000256" key="1">
    <source>
        <dbReference type="SAM" id="MobiDB-lite"/>
    </source>
</evidence>
<dbReference type="Proteomes" id="UP000070089">
    <property type="component" value="Unassembled WGS sequence"/>
</dbReference>